<evidence type="ECO:0000256" key="3">
    <source>
        <dbReference type="ARBA" id="ARBA00012438"/>
    </source>
</evidence>
<keyword evidence="9" id="KW-0418">Kinase</keyword>
<dbReference type="InterPro" id="IPR003661">
    <property type="entry name" value="HisK_dim/P_dom"/>
</dbReference>
<comment type="subunit">
    <text evidence="14">At low DSF concentrations, interacts with RpfF.</text>
</comment>
<evidence type="ECO:0000256" key="7">
    <source>
        <dbReference type="ARBA" id="ARBA00022679"/>
    </source>
</evidence>
<dbReference type="FunFam" id="1.10.287.130:FF:000002">
    <property type="entry name" value="Two-component osmosensing histidine kinase"/>
    <property type="match status" value="1"/>
</dbReference>
<dbReference type="InterPro" id="IPR003594">
    <property type="entry name" value="HATPase_dom"/>
</dbReference>
<evidence type="ECO:0000256" key="8">
    <source>
        <dbReference type="ARBA" id="ARBA00022741"/>
    </source>
</evidence>
<dbReference type="Pfam" id="PF02518">
    <property type="entry name" value="HATPase_c"/>
    <property type="match status" value="1"/>
</dbReference>
<reference evidence="22" key="1">
    <citation type="submission" date="2020-05" db="EMBL/GenBank/DDBJ databases">
        <authorList>
            <person name="Zhu T."/>
            <person name="Keshari N."/>
            <person name="Lu X."/>
        </authorList>
    </citation>
    <scope>NUCLEOTIDE SEQUENCE</scope>
    <source>
        <strain evidence="22">NK1-12</strain>
    </source>
</reference>
<dbReference type="Pfam" id="PF01590">
    <property type="entry name" value="GAF"/>
    <property type="match status" value="1"/>
</dbReference>
<evidence type="ECO:0000256" key="17">
    <source>
        <dbReference type="PROSITE-ProRule" id="PRU00169"/>
    </source>
</evidence>
<dbReference type="SUPFAM" id="SSF52172">
    <property type="entry name" value="CheY-like"/>
    <property type="match status" value="1"/>
</dbReference>
<evidence type="ECO:0000256" key="4">
    <source>
        <dbReference type="ARBA" id="ARBA00022543"/>
    </source>
</evidence>
<dbReference type="SUPFAM" id="SSF55781">
    <property type="entry name" value="GAF domain-like"/>
    <property type="match status" value="2"/>
</dbReference>
<evidence type="ECO:0000256" key="12">
    <source>
        <dbReference type="ARBA" id="ARBA00023012"/>
    </source>
</evidence>
<dbReference type="EC" id="2.7.13.3" evidence="3"/>
<dbReference type="Gene3D" id="3.30.565.10">
    <property type="entry name" value="Histidine kinase-like ATPase, C-terminal domain"/>
    <property type="match status" value="1"/>
</dbReference>
<evidence type="ECO:0000256" key="9">
    <source>
        <dbReference type="ARBA" id="ARBA00022777"/>
    </source>
</evidence>
<comment type="catalytic activity">
    <reaction evidence="1">
        <text>ATP + protein L-histidine = ADP + protein N-phospho-L-histidine.</text>
        <dbReference type="EC" id="2.7.13.3"/>
    </reaction>
</comment>
<dbReference type="CDD" id="cd16922">
    <property type="entry name" value="HATPase_EvgS-ArcB-TorS-like"/>
    <property type="match status" value="1"/>
</dbReference>
<keyword evidence="11" id="KW-0157">Chromophore</keyword>
<dbReference type="EMBL" id="CP053586">
    <property type="protein sequence ID" value="WNZ23947.1"/>
    <property type="molecule type" value="Genomic_DNA"/>
</dbReference>
<dbReference type="InterPro" id="IPR003018">
    <property type="entry name" value="GAF"/>
</dbReference>
<evidence type="ECO:0000259" key="19">
    <source>
        <dbReference type="PROSITE" id="PS50046"/>
    </source>
</evidence>
<name>A0AA96WCV5_9CYAN</name>
<dbReference type="SMART" id="SM00065">
    <property type="entry name" value="GAF"/>
    <property type="match status" value="1"/>
</dbReference>
<dbReference type="InterPro" id="IPR005467">
    <property type="entry name" value="His_kinase_dom"/>
</dbReference>
<dbReference type="SMART" id="SM00448">
    <property type="entry name" value="REC"/>
    <property type="match status" value="1"/>
</dbReference>
<dbReference type="Pfam" id="PF00072">
    <property type="entry name" value="Response_reg"/>
    <property type="match status" value="1"/>
</dbReference>
<keyword evidence="18" id="KW-0175">Coiled coil</keyword>
<evidence type="ECO:0000256" key="13">
    <source>
        <dbReference type="ARBA" id="ARBA00023170"/>
    </source>
</evidence>
<dbReference type="SUPFAM" id="SSF55785">
    <property type="entry name" value="PYP-like sensor domain (PAS domain)"/>
    <property type="match status" value="1"/>
</dbReference>
<evidence type="ECO:0000256" key="18">
    <source>
        <dbReference type="SAM" id="Coils"/>
    </source>
</evidence>
<evidence type="ECO:0000256" key="11">
    <source>
        <dbReference type="ARBA" id="ARBA00022991"/>
    </source>
</evidence>
<dbReference type="GO" id="GO:0000155">
    <property type="term" value="F:phosphorelay sensor kinase activity"/>
    <property type="evidence" value="ECO:0007669"/>
    <property type="project" value="InterPro"/>
</dbReference>
<dbReference type="SUPFAM" id="SSF47384">
    <property type="entry name" value="Homodimeric domain of signal transducing histidine kinase"/>
    <property type="match status" value="1"/>
</dbReference>
<dbReference type="InterPro" id="IPR035965">
    <property type="entry name" value="PAS-like_dom_sf"/>
</dbReference>
<dbReference type="GO" id="GO:0009584">
    <property type="term" value="P:detection of visible light"/>
    <property type="evidence" value="ECO:0007669"/>
    <property type="project" value="InterPro"/>
</dbReference>
<evidence type="ECO:0000259" key="21">
    <source>
        <dbReference type="PROSITE" id="PS50110"/>
    </source>
</evidence>
<dbReference type="Gene3D" id="3.30.450.20">
    <property type="entry name" value="PAS domain"/>
    <property type="match status" value="1"/>
</dbReference>
<evidence type="ECO:0000259" key="20">
    <source>
        <dbReference type="PROSITE" id="PS50109"/>
    </source>
</evidence>
<keyword evidence="5 17" id="KW-0597">Phosphoprotein</keyword>
<dbReference type="Pfam" id="PF08446">
    <property type="entry name" value="PAS_2"/>
    <property type="match status" value="1"/>
</dbReference>
<dbReference type="InterPro" id="IPR016132">
    <property type="entry name" value="Phyto_chromo_attachment"/>
</dbReference>
<dbReference type="CDD" id="cd00130">
    <property type="entry name" value="PAS"/>
    <property type="match status" value="1"/>
</dbReference>
<evidence type="ECO:0000256" key="1">
    <source>
        <dbReference type="ARBA" id="ARBA00000085"/>
    </source>
</evidence>
<protein>
    <recommendedName>
        <fullName evidence="16">Circadian input-output histidine kinase CikA</fullName>
        <ecNumber evidence="3">2.7.13.3</ecNumber>
    </recommendedName>
    <alternativeName>
        <fullName evidence="15">Sensory/regulatory protein RpfC</fullName>
    </alternativeName>
</protein>
<dbReference type="InterPro" id="IPR029016">
    <property type="entry name" value="GAF-like_dom_sf"/>
</dbReference>
<dbReference type="GO" id="GO:0005524">
    <property type="term" value="F:ATP binding"/>
    <property type="evidence" value="ECO:0007669"/>
    <property type="project" value="UniProtKB-KW"/>
</dbReference>
<dbReference type="SMART" id="SM00388">
    <property type="entry name" value="HisKA"/>
    <property type="match status" value="1"/>
</dbReference>
<dbReference type="InterPro" id="IPR013654">
    <property type="entry name" value="PAS_2"/>
</dbReference>
<dbReference type="PROSITE" id="PS50046">
    <property type="entry name" value="PHYTOCHROME_2"/>
    <property type="match status" value="1"/>
</dbReference>
<feature type="domain" description="Histidine kinase" evidence="20">
    <location>
        <begin position="547"/>
        <end position="770"/>
    </location>
</feature>
<dbReference type="InterPro" id="IPR013515">
    <property type="entry name" value="Phytochrome_cen-reg"/>
</dbReference>
<feature type="coiled-coil region" evidence="18">
    <location>
        <begin position="325"/>
        <end position="352"/>
    </location>
</feature>
<dbReference type="InterPro" id="IPR036890">
    <property type="entry name" value="HATPase_C_sf"/>
</dbReference>
<dbReference type="PROSITE" id="PS50110">
    <property type="entry name" value="RESPONSE_REGULATORY"/>
    <property type="match status" value="1"/>
</dbReference>
<dbReference type="InterPro" id="IPR000014">
    <property type="entry name" value="PAS"/>
</dbReference>
<keyword evidence="12" id="KW-0902">Two-component regulatory system</keyword>
<evidence type="ECO:0000256" key="2">
    <source>
        <dbReference type="ARBA" id="ARBA00006402"/>
    </source>
</evidence>
<dbReference type="InterPro" id="IPR004358">
    <property type="entry name" value="Sig_transdc_His_kin-like_C"/>
</dbReference>
<proteinExistence type="inferred from homology"/>
<dbReference type="InterPro" id="IPR043150">
    <property type="entry name" value="Phytochrome_PHY_sf"/>
</dbReference>
<keyword evidence="6" id="KW-0716">Sensory transduction</keyword>
<evidence type="ECO:0000256" key="5">
    <source>
        <dbReference type="ARBA" id="ARBA00022553"/>
    </source>
</evidence>
<dbReference type="GO" id="GO:0006355">
    <property type="term" value="P:regulation of DNA-templated transcription"/>
    <property type="evidence" value="ECO:0007669"/>
    <property type="project" value="InterPro"/>
</dbReference>
<evidence type="ECO:0000256" key="6">
    <source>
        <dbReference type="ARBA" id="ARBA00022606"/>
    </source>
</evidence>
<feature type="domain" description="Response regulatory" evidence="21">
    <location>
        <begin position="794"/>
        <end position="917"/>
    </location>
</feature>
<evidence type="ECO:0000313" key="22">
    <source>
        <dbReference type="EMBL" id="WNZ23947.1"/>
    </source>
</evidence>
<dbReference type="PANTHER" id="PTHR45339">
    <property type="entry name" value="HYBRID SIGNAL TRANSDUCTION HISTIDINE KINASE J"/>
    <property type="match status" value="1"/>
</dbReference>
<keyword evidence="10" id="KW-0067">ATP-binding</keyword>
<evidence type="ECO:0000256" key="10">
    <source>
        <dbReference type="ARBA" id="ARBA00022840"/>
    </source>
</evidence>
<evidence type="ECO:0000256" key="14">
    <source>
        <dbReference type="ARBA" id="ARBA00064003"/>
    </source>
</evidence>
<evidence type="ECO:0000256" key="16">
    <source>
        <dbReference type="ARBA" id="ARBA00074306"/>
    </source>
</evidence>
<dbReference type="CDD" id="cd17546">
    <property type="entry name" value="REC_hyHK_CKI1_RcsC-like"/>
    <property type="match status" value="1"/>
</dbReference>
<evidence type="ECO:0000256" key="15">
    <source>
        <dbReference type="ARBA" id="ARBA00068150"/>
    </source>
</evidence>
<dbReference type="PANTHER" id="PTHR45339:SF1">
    <property type="entry name" value="HYBRID SIGNAL TRANSDUCTION HISTIDINE KINASE J"/>
    <property type="match status" value="1"/>
</dbReference>
<dbReference type="Gene3D" id="3.40.50.2300">
    <property type="match status" value="1"/>
</dbReference>
<accession>A0AA96WCV5</accession>
<dbReference type="Pfam" id="PF00512">
    <property type="entry name" value="HisKA"/>
    <property type="match status" value="1"/>
</dbReference>
<dbReference type="PRINTS" id="PR00344">
    <property type="entry name" value="BCTRLSENSOR"/>
</dbReference>
<sequence>MAAPLTADHPSIADQYEPIHQIGQIQPHGVLLVLQSSELRILQASQNTQDYLGLSPEQLLGQPFAAIVTDSTIEHLANALAPETGEAGNSFPVSLAGRQGSKQPGPAPTFMASAHRVNGMLIVEMEPIATPENFQGTQFYGRLNHILAAIRRAPTLADLLQQGATAVRNLTHFDRVMVYRFDHDYSGVVVAESLRPGLESYLGLHYPAVDIPPKARKLFTRRWLRLIPDVNYRPVGLVSLDATSESREAWASPLDLSQSELRGVSPCHLEYLRNMDVAASMTIPLIDQDQLWGLIACHHYTPKLAEYEVRRICELMGPLMSVELLLRQERELQSYREQIRQIEEDFRRQLAHSPSQIKTVLKRSQDILLDLIRAQGVAIVLDQVIVLGGQTPTKEQIRHLLNWLQTRETSEVFFTDILVDHYPEAARFRHRPSGILAISVSTNQASYHIIWFRPEQSYTVNWGGNPREAISLTPDGTVRLSPRSSFALWKELVSHRSLPWKVLEIEAARELRHSLSIAALESSQIALQAAAALAEKANQAKSEFLANMSHEIRTPMNAILGFTQLLETTSLDSEQQGFVQSIAHGGESLLAIINDILDLSKLEAGELKLDTVEFSLRGMITDLVSLFQPQAQSKGLLLEASITPDVPNRLLGPVDRLRQVLTNLISNAIKFTATGTVRLTIKRWEESDDDSIIKLHFQVQDTGIGLAPADQARIFEPFTQVETSATRQYEGTGLGLTICRKIVRLMGGDIGVESALGKGATFWFTASLESLQSQLTPALHSTASDCTVVPSTARILLVEDTPLNQKLMLQMLKRLGYEADAVSDGQQALDQLDTRTYDIVLMDCQMPVLDGYEATRQLRIQESQRSQQGQPHRTTVIGVTAYAMVGDQEKCLAAGMDDYLSKPIKLNDLKSLLERWL</sequence>
<keyword evidence="8" id="KW-0547">Nucleotide-binding</keyword>
<gene>
    <name evidence="22" type="ORF">HJG54_14505</name>
</gene>
<dbReference type="AlphaFoldDB" id="A0AA96WCV5"/>
<keyword evidence="13" id="KW-0675">Receptor</keyword>
<dbReference type="InterPro" id="IPR036097">
    <property type="entry name" value="HisK_dim/P_sf"/>
</dbReference>
<dbReference type="Gene3D" id="3.30.450.40">
    <property type="match status" value="1"/>
</dbReference>
<dbReference type="Pfam" id="PF00360">
    <property type="entry name" value="PHY"/>
    <property type="match status" value="1"/>
</dbReference>
<keyword evidence="4" id="KW-0600">Photoreceptor protein</keyword>
<dbReference type="Gene3D" id="3.30.450.270">
    <property type="match status" value="1"/>
</dbReference>
<dbReference type="InterPro" id="IPR011006">
    <property type="entry name" value="CheY-like_superfamily"/>
</dbReference>
<dbReference type="GO" id="GO:0009881">
    <property type="term" value="F:photoreceptor activity"/>
    <property type="evidence" value="ECO:0007669"/>
    <property type="project" value="UniProtKB-KW"/>
</dbReference>
<comment type="similarity">
    <text evidence="2">In the N-terminal section; belongs to the phytochrome family.</text>
</comment>
<feature type="domain" description="Phytochrome chromophore attachment site" evidence="19">
    <location>
        <begin position="155"/>
        <end position="318"/>
    </location>
</feature>
<dbReference type="Gene3D" id="1.10.287.130">
    <property type="match status" value="1"/>
</dbReference>
<organism evidence="22">
    <name type="scientific">Leptolyngbya sp. NK1-12</name>
    <dbReference type="NCBI Taxonomy" id="2547451"/>
    <lineage>
        <taxon>Bacteria</taxon>
        <taxon>Bacillati</taxon>
        <taxon>Cyanobacteriota</taxon>
        <taxon>Cyanophyceae</taxon>
        <taxon>Leptolyngbyales</taxon>
        <taxon>Leptolyngbyaceae</taxon>
        <taxon>Leptolyngbya group</taxon>
        <taxon>Leptolyngbya</taxon>
    </lineage>
</organism>
<dbReference type="SMART" id="SM00387">
    <property type="entry name" value="HATPase_c"/>
    <property type="match status" value="1"/>
</dbReference>
<feature type="modified residue" description="4-aspartylphosphate" evidence="17">
    <location>
        <position position="843"/>
    </location>
</feature>
<dbReference type="RefSeq" id="WP_316429481.1">
    <property type="nucleotide sequence ID" value="NZ_CP053586.1"/>
</dbReference>
<keyword evidence="7" id="KW-0808">Transferase</keyword>
<dbReference type="FunFam" id="3.30.565.10:FF:000010">
    <property type="entry name" value="Sensor histidine kinase RcsC"/>
    <property type="match status" value="1"/>
</dbReference>
<dbReference type="CDD" id="cd00082">
    <property type="entry name" value="HisKA"/>
    <property type="match status" value="1"/>
</dbReference>
<dbReference type="InterPro" id="IPR001789">
    <property type="entry name" value="Sig_transdc_resp-reg_receiver"/>
</dbReference>
<dbReference type="SUPFAM" id="SSF55874">
    <property type="entry name" value="ATPase domain of HSP90 chaperone/DNA topoisomerase II/histidine kinase"/>
    <property type="match status" value="1"/>
</dbReference>
<dbReference type="PROSITE" id="PS50109">
    <property type="entry name" value="HIS_KIN"/>
    <property type="match status" value="1"/>
</dbReference>